<evidence type="ECO:0000313" key="3">
    <source>
        <dbReference type="Proteomes" id="UP001527392"/>
    </source>
</evidence>
<keyword evidence="3" id="KW-1185">Reference proteome</keyword>
<name>A0ABT4K6K3_9LACO</name>
<proteinExistence type="predicted"/>
<feature type="compositionally biased region" description="Polar residues" evidence="1">
    <location>
        <begin position="27"/>
        <end position="43"/>
    </location>
</feature>
<comment type="caution">
    <text evidence="2">The sequence shown here is derived from an EMBL/GenBank/DDBJ whole genome shotgun (WGS) entry which is preliminary data.</text>
</comment>
<accession>A0ABT4K6K3</accession>
<feature type="compositionally biased region" description="Polar residues" evidence="1">
    <location>
        <begin position="1"/>
        <end position="10"/>
    </location>
</feature>
<organism evidence="2 3">
    <name type="scientific">Limosilactobacillus vaginalis</name>
    <dbReference type="NCBI Taxonomy" id="1633"/>
    <lineage>
        <taxon>Bacteria</taxon>
        <taxon>Bacillati</taxon>
        <taxon>Bacillota</taxon>
        <taxon>Bacilli</taxon>
        <taxon>Lactobacillales</taxon>
        <taxon>Lactobacillaceae</taxon>
        <taxon>Limosilactobacillus</taxon>
    </lineage>
</organism>
<evidence type="ECO:0000313" key="2">
    <source>
        <dbReference type="EMBL" id="MCZ3781361.1"/>
    </source>
</evidence>
<reference evidence="2 3" key="1">
    <citation type="submission" date="2022-01" db="EMBL/GenBank/DDBJ databases">
        <title>VMRC isolate genome collection.</title>
        <authorList>
            <person name="France M."/>
            <person name="Rutt L."/>
            <person name="Humphrys M."/>
            <person name="Ravel J."/>
        </authorList>
    </citation>
    <scope>NUCLEOTIDE SEQUENCE [LARGE SCALE GENOMIC DNA]</scope>
    <source>
        <strain evidence="2 3">C0030B4</strain>
    </source>
</reference>
<sequence>MADDQNTNPNIVPPNDETPYLDGIVNQWGTDTDDPSVQGTGYSPDNGVHFHVTNTIHGRKFRQEDADRLWKYLEPMISDLIDKKLNGGESSGSKES</sequence>
<dbReference type="EMBL" id="JAKHMS010000007">
    <property type="protein sequence ID" value="MCZ3781361.1"/>
    <property type="molecule type" value="Genomic_DNA"/>
</dbReference>
<dbReference type="RefSeq" id="WP_269257264.1">
    <property type="nucleotide sequence ID" value="NZ_JAKHMK010000006.1"/>
</dbReference>
<feature type="region of interest" description="Disordered" evidence="1">
    <location>
        <begin position="1"/>
        <end position="46"/>
    </location>
</feature>
<evidence type="ECO:0000256" key="1">
    <source>
        <dbReference type="SAM" id="MobiDB-lite"/>
    </source>
</evidence>
<dbReference type="Proteomes" id="UP001527392">
    <property type="component" value="Unassembled WGS sequence"/>
</dbReference>
<protein>
    <submittedName>
        <fullName evidence="2">Uncharacterized protein</fullName>
    </submittedName>
</protein>
<gene>
    <name evidence="2" type="ORF">L2504_04285</name>
</gene>